<evidence type="ECO:0000256" key="2">
    <source>
        <dbReference type="ARBA" id="ARBA00022679"/>
    </source>
</evidence>
<organism evidence="3 4">
    <name type="scientific">Oenococcus oeni</name>
    <name type="common">Leuconostoc oenos</name>
    <dbReference type="NCBI Taxonomy" id="1247"/>
    <lineage>
        <taxon>Bacteria</taxon>
        <taxon>Bacillati</taxon>
        <taxon>Bacillota</taxon>
        <taxon>Bacilli</taxon>
        <taxon>Lactobacillales</taxon>
        <taxon>Lactobacillaceae</taxon>
        <taxon>Oenococcus</taxon>
    </lineage>
</organism>
<evidence type="ECO:0000313" key="4">
    <source>
        <dbReference type="Proteomes" id="UP001281024"/>
    </source>
</evidence>
<name>A0AAJ2UC90_OENOE</name>
<comment type="pathway">
    <text evidence="1">Carotenoid biosynthesis.</text>
</comment>
<dbReference type="SFLD" id="SFLDG01018">
    <property type="entry name" value="Squalene/Phytoene_Synthase_Lik"/>
    <property type="match status" value="1"/>
</dbReference>
<dbReference type="InterPro" id="IPR008949">
    <property type="entry name" value="Isoprenoid_synthase_dom_sf"/>
</dbReference>
<evidence type="ECO:0000313" key="3">
    <source>
        <dbReference type="EMBL" id="MDV7715896.1"/>
    </source>
</evidence>
<dbReference type="GO" id="GO:0016765">
    <property type="term" value="F:transferase activity, transferring alkyl or aryl (other than methyl) groups"/>
    <property type="evidence" value="ECO:0007669"/>
    <property type="project" value="InterPro"/>
</dbReference>
<gene>
    <name evidence="3" type="ORF">GA838_09190</name>
</gene>
<dbReference type="PROSITE" id="PS01045">
    <property type="entry name" value="SQUALEN_PHYTOEN_SYN_2"/>
    <property type="match status" value="1"/>
</dbReference>
<dbReference type="GO" id="GO:0008299">
    <property type="term" value="P:isoprenoid biosynthetic process"/>
    <property type="evidence" value="ECO:0007669"/>
    <property type="project" value="UniProtKB-ARBA"/>
</dbReference>
<evidence type="ECO:0000256" key="1">
    <source>
        <dbReference type="ARBA" id="ARBA00004829"/>
    </source>
</evidence>
<dbReference type="InterPro" id="IPR019845">
    <property type="entry name" value="Squalene/phytoene_synthase_CS"/>
</dbReference>
<comment type="caution">
    <text evidence="3">The sequence shown here is derived from an EMBL/GenBank/DDBJ whole genome shotgun (WGS) entry which is preliminary data.</text>
</comment>
<dbReference type="SUPFAM" id="SSF48576">
    <property type="entry name" value="Terpenoid synthases"/>
    <property type="match status" value="1"/>
</dbReference>
<proteinExistence type="predicted"/>
<sequence>MYDFLRQIDDAVDEGKKNNYNFLFSSWVKASSKNEIMLNENSNLADKVAFIFKTFEIDKLEMMQMFAGQDSDLKNKVINTYDDLIHYCYQVAGTVGCMIFPILSKNNNLSSIRNKVIDIGIAMQLTNILRDIHEDAIRNRVFIPDQLLVLFKVNKEELKGRKTKRNLKKLIAFLSKKALFFYESELEVIQTVDSFSAKFSLKLAIATYKKILEKIIDSDFEVLEGRIYVTNLEKAKILDNIILKL</sequence>
<accession>A0AAJ2UC90</accession>
<dbReference type="Pfam" id="PF00494">
    <property type="entry name" value="SQS_PSY"/>
    <property type="match status" value="1"/>
</dbReference>
<reference evidence="3" key="1">
    <citation type="submission" date="2019-10" db="EMBL/GenBank/DDBJ databases">
        <title>Malate fermentation in French cider.</title>
        <authorList>
            <person name="Cousin F.J."/>
            <person name="Medina Fernandez S."/>
            <person name="Misery B."/>
            <person name="Laplace J.-M."/>
            <person name="Cretenet M."/>
        </authorList>
    </citation>
    <scope>NUCLEOTIDE SEQUENCE</scope>
    <source>
        <strain evidence="3">UCMA15129</strain>
    </source>
</reference>
<dbReference type="AlphaFoldDB" id="A0AAJ2UC90"/>
<dbReference type="EMBL" id="WERV01000009">
    <property type="protein sequence ID" value="MDV7715896.1"/>
    <property type="molecule type" value="Genomic_DNA"/>
</dbReference>
<dbReference type="Gene3D" id="1.10.600.10">
    <property type="entry name" value="Farnesyl Diphosphate Synthase"/>
    <property type="match status" value="1"/>
</dbReference>
<dbReference type="PANTHER" id="PTHR31480">
    <property type="entry name" value="BIFUNCTIONAL LYCOPENE CYCLASE/PHYTOENE SYNTHASE"/>
    <property type="match status" value="1"/>
</dbReference>
<dbReference type="SFLD" id="SFLDS00005">
    <property type="entry name" value="Isoprenoid_Synthase_Type_I"/>
    <property type="match status" value="1"/>
</dbReference>
<protein>
    <submittedName>
        <fullName evidence="3">Phytoene synthase</fullName>
    </submittedName>
</protein>
<keyword evidence="2" id="KW-0808">Transferase</keyword>
<dbReference type="Proteomes" id="UP001281024">
    <property type="component" value="Unassembled WGS sequence"/>
</dbReference>
<dbReference type="InterPro" id="IPR002060">
    <property type="entry name" value="Squ/phyt_synthse"/>
</dbReference>